<dbReference type="InterPro" id="IPR011991">
    <property type="entry name" value="ArsR-like_HTH"/>
</dbReference>
<dbReference type="InterPro" id="IPR036662">
    <property type="entry name" value="PTS_EIIA_man-typ_sf"/>
</dbReference>
<sequence>MNAQERVLERLKKLCNDGKTVTAQQLAEDLKISRQNVSHYLNELLKKQLVQKQNTRPVLWMISSNKSYATNFGTFSDIIGSDGSLRNAIEQCISAVNYPPNGLSLLIQGASGSGKSFLAKKIADYAMQNGNIEDDAPFITLNCADYADNPELLSSTLFGYKRGAFTGAERDKKGLLAAANHGFLFLDEVHRLSSENQEKLFLFMDSGRYRPIGENNEWSQANVRLIFATTENINKYFLETFLRRIDVKIVLPTFANRPINERLELIRLFFLNEAHRLKRNISVKGSALALLANCDDRGNVGKVKSVIKLACARSFSLKDEPILQVNEIQISNDLDVSNKNYDQQLPDLLVDPNCNEDIKVVSSNTNQLARNLINHYCNESSLSRMSSLTQKLLVALQSTQQLTQTQLFIQKITAAKWKMLISKRYGIVKVDTMGEAIGNLVVTNFQISNKAAEAKHQLGVEFPRSAYLAQKFVASLDGLTIEQTNFISSVVTVVLAGYVQEKMPVKGLLIAHGERTASSIGAVVNQLCGNYIFEAIDMPIDSDVKETVDLTRQYIDAQVHAENLVLIVDMGSLNQLYSQIKNDLQGELLIVNNLTTSIALDIGIKMQSSTAFEKIASDTEKNYRINVQYFDGFAKKSNIIISCMSGLGISEKLKEIFQEYLGNQIDIYTKDYRSLRELIKQNDNDYFAKTKLVITTSALPRPFNIPYINIYDILDPKGTNHLADTLKDELSPGQFNSLISELVRFFSIEGVADRLNFLNPQLVINEVETVVSKYETIFKLSLTGTVKLNLYMHIALMMERLFLSRNESSEDEIKIHGKKEEDFFIVSNSIFQPMEMKYHFKVNSYEISLLFEILQPFIEES</sequence>
<dbReference type="SUPFAM" id="SSF53062">
    <property type="entry name" value="PTS system fructose IIA component-like"/>
    <property type="match status" value="1"/>
</dbReference>
<keyword evidence="6" id="KW-0238">DNA-binding</keyword>
<dbReference type="InterPro" id="IPR036634">
    <property type="entry name" value="PRD_sf"/>
</dbReference>
<evidence type="ECO:0000259" key="8">
    <source>
        <dbReference type="PROSITE" id="PS51096"/>
    </source>
</evidence>
<evidence type="ECO:0000256" key="6">
    <source>
        <dbReference type="ARBA" id="ARBA00023125"/>
    </source>
</evidence>
<protein>
    <recommendedName>
        <fullName evidence="1">DNA translocase FtsK</fullName>
    </recommendedName>
</protein>
<keyword evidence="4" id="KW-0067">ATP-binding</keyword>
<comment type="caution">
    <text evidence="10">The sequence shown here is derived from an EMBL/GenBank/DDBJ whole genome shotgun (WGS) entry which is preliminary data.</text>
</comment>
<dbReference type="Pfam" id="PF02295">
    <property type="entry name" value="z-alpha"/>
    <property type="match status" value="1"/>
</dbReference>
<dbReference type="PATRIC" id="fig|1423738.3.peg.437"/>
<evidence type="ECO:0000313" key="10">
    <source>
        <dbReference type="EMBL" id="KRM78627.1"/>
    </source>
</evidence>
<dbReference type="EMBL" id="AYYK01000014">
    <property type="protein sequence ID" value="KRM78627.1"/>
    <property type="molecule type" value="Genomic_DNA"/>
</dbReference>
<dbReference type="Gene3D" id="3.40.50.510">
    <property type="entry name" value="Phosphotransferase system, mannose-type IIA component"/>
    <property type="match status" value="1"/>
</dbReference>
<accession>A0A0R2BT23</accession>
<keyword evidence="2" id="KW-0808">Transferase</keyword>
<dbReference type="GO" id="GO:0009401">
    <property type="term" value="P:phosphoenolpyruvate-dependent sugar phosphotransferase system"/>
    <property type="evidence" value="ECO:0007669"/>
    <property type="project" value="InterPro"/>
</dbReference>
<dbReference type="PROSITE" id="PS51096">
    <property type="entry name" value="PTS_EIIA_TYPE_4"/>
    <property type="match status" value="1"/>
</dbReference>
<gene>
    <name evidence="10" type="ORF">FC84_GL000427</name>
</gene>
<evidence type="ECO:0000259" key="9">
    <source>
        <dbReference type="PROSITE" id="PS51372"/>
    </source>
</evidence>
<dbReference type="InterPro" id="IPR003593">
    <property type="entry name" value="AAA+_ATPase"/>
</dbReference>
<dbReference type="GO" id="GO:0005524">
    <property type="term" value="F:ATP binding"/>
    <property type="evidence" value="ECO:0007669"/>
    <property type="project" value="UniProtKB-KW"/>
</dbReference>
<dbReference type="GO" id="GO:0016020">
    <property type="term" value="C:membrane"/>
    <property type="evidence" value="ECO:0007669"/>
    <property type="project" value="InterPro"/>
</dbReference>
<dbReference type="RefSeq" id="WP_057757065.1">
    <property type="nucleotide sequence ID" value="NZ_AYYK01000014.1"/>
</dbReference>
<dbReference type="OrthoDB" id="9771372at2"/>
<dbReference type="SUPFAM" id="SSF63520">
    <property type="entry name" value="PTS-regulatory domain, PRD"/>
    <property type="match status" value="1"/>
</dbReference>
<organism evidence="10 11">
    <name type="scientific">Lapidilactobacillus dextrinicus DSM 20335</name>
    <dbReference type="NCBI Taxonomy" id="1423738"/>
    <lineage>
        <taxon>Bacteria</taxon>
        <taxon>Bacillati</taxon>
        <taxon>Bacillota</taxon>
        <taxon>Bacilli</taxon>
        <taxon>Lactobacillales</taxon>
        <taxon>Lactobacillaceae</taxon>
        <taxon>Lapidilactobacillus</taxon>
    </lineage>
</organism>
<keyword evidence="3" id="KW-0547">Nucleotide-binding</keyword>
<dbReference type="PROSITE" id="PS50045">
    <property type="entry name" value="SIGMA54_INTERACT_4"/>
    <property type="match status" value="1"/>
</dbReference>
<feature type="domain" description="PTS EIIA type-4" evidence="8">
    <location>
        <begin position="504"/>
        <end position="627"/>
    </location>
</feature>
<dbReference type="InterPro" id="IPR036388">
    <property type="entry name" value="WH-like_DNA-bd_sf"/>
</dbReference>
<evidence type="ECO:0000259" key="7">
    <source>
        <dbReference type="PROSITE" id="PS50045"/>
    </source>
</evidence>
<dbReference type="Proteomes" id="UP000051813">
    <property type="component" value="Unassembled WGS sequence"/>
</dbReference>
<dbReference type="CDD" id="cd00133">
    <property type="entry name" value="PTS_IIB"/>
    <property type="match status" value="1"/>
</dbReference>
<dbReference type="CDD" id="cd00009">
    <property type="entry name" value="AAA"/>
    <property type="match status" value="1"/>
</dbReference>
<dbReference type="InterPro" id="IPR027417">
    <property type="entry name" value="P-loop_NTPase"/>
</dbReference>
<dbReference type="Gene3D" id="3.40.50.300">
    <property type="entry name" value="P-loop containing nucleotide triphosphate hydrolases"/>
    <property type="match status" value="1"/>
</dbReference>
<evidence type="ECO:0000256" key="1">
    <source>
        <dbReference type="ARBA" id="ARBA00020887"/>
    </source>
</evidence>
<dbReference type="Gene3D" id="1.10.10.10">
    <property type="entry name" value="Winged helix-like DNA-binding domain superfamily/Winged helix DNA-binding domain"/>
    <property type="match status" value="1"/>
</dbReference>
<dbReference type="GO" id="GO:0016740">
    <property type="term" value="F:transferase activity"/>
    <property type="evidence" value="ECO:0007669"/>
    <property type="project" value="UniProtKB-KW"/>
</dbReference>
<dbReference type="GO" id="GO:0003677">
    <property type="term" value="F:DNA binding"/>
    <property type="evidence" value="ECO:0007669"/>
    <property type="project" value="UniProtKB-KW"/>
</dbReference>
<feature type="domain" description="Sigma-54 factor interaction" evidence="7">
    <location>
        <begin position="78"/>
        <end position="312"/>
    </location>
</feature>
<dbReference type="PANTHER" id="PTHR32071">
    <property type="entry name" value="TRANSCRIPTIONAL REGULATORY PROTEIN"/>
    <property type="match status" value="1"/>
</dbReference>
<evidence type="ECO:0000256" key="4">
    <source>
        <dbReference type="ARBA" id="ARBA00022840"/>
    </source>
</evidence>
<dbReference type="Pfam" id="PF00874">
    <property type="entry name" value="PRD"/>
    <property type="match status" value="1"/>
</dbReference>
<evidence type="ECO:0000256" key="3">
    <source>
        <dbReference type="ARBA" id="ARBA00022741"/>
    </source>
</evidence>
<dbReference type="GO" id="GO:0003726">
    <property type="term" value="F:double-stranded RNA adenosine deaminase activity"/>
    <property type="evidence" value="ECO:0007669"/>
    <property type="project" value="InterPro"/>
</dbReference>
<dbReference type="STRING" id="1423738.FC84_GL000427"/>
<dbReference type="PANTHER" id="PTHR32071:SF38">
    <property type="entry name" value="PSP OPERON TRANSCRIPTIONAL ACTIVATOR"/>
    <property type="match status" value="1"/>
</dbReference>
<dbReference type="InterPro" id="IPR011608">
    <property type="entry name" value="PRD"/>
</dbReference>
<dbReference type="AlphaFoldDB" id="A0A0R2BT23"/>
<dbReference type="InterPro" id="IPR042371">
    <property type="entry name" value="Z_dom"/>
</dbReference>
<dbReference type="SUPFAM" id="SSF46785">
    <property type="entry name" value="Winged helix' DNA-binding domain"/>
    <property type="match status" value="1"/>
</dbReference>
<evidence type="ECO:0000256" key="2">
    <source>
        <dbReference type="ARBA" id="ARBA00022679"/>
    </source>
</evidence>
<evidence type="ECO:0000256" key="5">
    <source>
        <dbReference type="ARBA" id="ARBA00022884"/>
    </source>
</evidence>
<dbReference type="Pfam" id="PF00158">
    <property type="entry name" value="Sigma54_activat"/>
    <property type="match status" value="1"/>
</dbReference>
<proteinExistence type="predicted"/>
<reference evidence="10 11" key="1">
    <citation type="journal article" date="2015" name="Genome Announc.">
        <title>Expanding the biotechnology potential of lactobacilli through comparative genomics of 213 strains and associated genera.</title>
        <authorList>
            <person name="Sun Z."/>
            <person name="Harris H.M."/>
            <person name="McCann A."/>
            <person name="Guo C."/>
            <person name="Argimon S."/>
            <person name="Zhang W."/>
            <person name="Yang X."/>
            <person name="Jeffery I.B."/>
            <person name="Cooney J.C."/>
            <person name="Kagawa T.F."/>
            <person name="Liu W."/>
            <person name="Song Y."/>
            <person name="Salvetti E."/>
            <person name="Wrobel A."/>
            <person name="Rasinkangas P."/>
            <person name="Parkhill J."/>
            <person name="Rea M.C."/>
            <person name="O'Sullivan O."/>
            <person name="Ritari J."/>
            <person name="Douillard F.P."/>
            <person name="Paul Ross R."/>
            <person name="Yang R."/>
            <person name="Briner A.E."/>
            <person name="Felis G.E."/>
            <person name="de Vos W.M."/>
            <person name="Barrangou R."/>
            <person name="Klaenhammer T.R."/>
            <person name="Caufield P.W."/>
            <person name="Cui Y."/>
            <person name="Zhang H."/>
            <person name="O'Toole P.W."/>
        </authorList>
    </citation>
    <scope>NUCLEOTIDE SEQUENCE [LARGE SCALE GENOMIC DNA]</scope>
    <source>
        <strain evidence="10 11">DSM 20335</strain>
    </source>
</reference>
<dbReference type="GO" id="GO:0003723">
    <property type="term" value="F:RNA binding"/>
    <property type="evidence" value="ECO:0007669"/>
    <property type="project" value="UniProtKB-KW"/>
</dbReference>
<dbReference type="CDD" id="cd00090">
    <property type="entry name" value="HTH_ARSR"/>
    <property type="match status" value="1"/>
</dbReference>
<evidence type="ECO:0000313" key="11">
    <source>
        <dbReference type="Proteomes" id="UP000051813"/>
    </source>
</evidence>
<dbReference type="InterPro" id="IPR002078">
    <property type="entry name" value="Sigma_54_int"/>
</dbReference>
<name>A0A0R2BT23_9LACO</name>
<dbReference type="SMART" id="SM00550">
    <property type="entry name" value="Zalpha"/>
    <property type="match status" value="1"/>
</dbReference>
<keyword evidence="11" id="KW-1185">Reference proteome</keyword>
<dbReference type="GO" id="GO:0006355">
    <property type="term" value="P:regulation of DNA-templated transcription"/>
    <property type="evidence" value="ECO:0007669"/>
    <property type="project" value="InterPro"/>
</dbReference>
<dbReference type="InterPro" id="IPR036390">
    <property type="entry name" value="WH_DNA-bd_sf"/>
</dbReference>
<feature type="domain" description="PRD" evidence="9">
    <location>
        <begin position="758"/>
        <end position="861"/>
    </location>
</feature>
<dbReference type="SUPFAM" id="SSF52540">
    <property type="entry name" value="P-loop containing nucleoside triphosphate hydrolases"/>
    <property type="match status" value="1"/>
</dbReference>
<dbReference type="SMART" id="SM00382">
    <property type="entry name" value="AAA"/>
    <property type="match status" value="1"/>
</dbReference>
<keyword evidence="5" id="KW-0694">RNA-binding</keyword>
<dbReference type="PROSITE" id="PS51372">
    <property type="entry name" value="PRD_2"/>
    <property type="match status" value="1"/>
</dbReference>
<dbReference type="InterPro" id="IPR004701">
    <property type="entry name" value="PTS_EIIA_man-typ"/>
</dbReference>